<dbReference type="InterPro" id="IPR018391">
    <property type="entry name" value="PQQ_b-propeller_rpt"/>
</dbReference>
<dbReference type="SUPFAM" id="SSF50998">
    <property type="entry name" value="Quinoprotein alcohol dehydrogenase-like"/>
    <property type="match status" value="1"/>
</dbReference>
<dbReference type="SMART" id="SM00564">
    <property type="entry name" value="PQQ"/>
    <property type="match status" value="6"/>
</dbReference>
<dbReference type="Pfam" id="PF13360">
    <property type="entry name" value="PQQ_2"/>
    <property type="match status" value="1"/>
</dbReference>
<feature type="domain" description="Pyrrolo-quinoline quinone repeat" evidence="2">
    <location>
        <begin position="128"/>
        <end position="366"/>
    </location>
</feature>
<dbReference type="Gene3D" id="2.130.10.10">
    <property type="entry name" value="YVTN repeat-like/Quinoprotein amine dehydrogenase"/>
    <property type="match status" value="1"/>
</dbReference>
<reference evidence="3 4" key="1">
    <citation type="submission" date="2016-05" db="EMBL/GenBank/DDBJ databases">
        <title>Complete Genome and Methylome Analysis of Psychrotrophic Bacterial Isolates from Antarctic Lake Untersee.</title>
        <authorList>
            <person name="Fomenkov A."/>
            <person name="Akimov V.N."/>
            <person name="Vasilyeva L.V."/>
            <person name="Andersen D."/>
            <person name="Vincze T."/>
            <person name="Roberts R.J."/>
        </authorList>
    </citation>
    <scope>NUCLEOTIDE SEQUENCE [LARGE SCALE GENOMIC DNA]</scope>
    <source>
        <strain evidence="3 4">U14-5</strain>
    </source>
</reference>
<accession>A0A1L7AG23</accession>
<sequence length="449" mass="46148">MTRMTITRRAALLAATGMLAGCETLDDIFASRKDILPGERRSVLEMEKPVSVDEGLAARPVDLPPPAAIAAWPQAGGTLDHSPGHAALPLDGLRLAWSGSVGSGSAFRRRMTSGPIASADTVFASDAFGVVSAWDLARGGRRWRFDTRPEDDDVGALGVGCAFDGGTLYIATGMAEVIALDAGNGTLRWRTRLSAPMRGAPTVAEGRIFVLTLDNQLNALSAEDGHKLWSFQGQQVSAVPLGLAAPAVEGDTLVAGFPSGELVALRTADGRVVWTEALSAAPGVDRGIADIAGVHALPVISDGRVIALGMGGTTMVVDLRSGRRLWERNVGGGVTPAVAGEWIFLVSATQRLVAMTRDTGQVRWITELNPPAAPGEKKAPEPARFAAPLLANGQLLVPGSGGQALIVGANDGAVAGRVPLPGPVSLAPATAGGAVLVLSDDGTLAALRG</sequence>
<feature type="signal peptide" evidence="1">
    <location>
        <begin position="1"/>
        <end position="20"/>
    </location>
</feature>
<feature type="chain" id="PRO_5013132046" evidence="1">
    <location>
        <begin position="21"/>
        <end position="449"/>
    </location>
</feature>
<organism evidence="3 4">
    <name type="scientific">Roseomonas gilardii</name>
    <dbReference type="NCBI Taxonomy" id="257708"/>
    <lineage>
        <taxon>Bacteria</taxon>
        <taxon>Pseudomonadati</taxon>
        <taxon>Pseudomonadota</taxon>
        <taxon>Alphaproteobacteria</taxon>
        <taxon>Acetobacterales</taxon>
        <taxon>Roseomonadaceae</taxon>
        <taxon>Roseomonas</taxon>
    </lineage>
</organism>
<evidence type="ECO:0000259" key="2">
    <source>
        <dbReference type="Pfam" id="PF13360"/>
    </source>
</evidence>
<proteinExistence type="predicted"/>
<dbReference type="eggNOG" id="COG1520">
    <property type="taxonomic scope" value="Bacteria"/>
</dbReference>
<dbReference type="InterPro" id="IPR015943">
    <property type="entry name" value="WD40/YVTN_repeat-like_dom_sf"/>
</dbReference>
<name>A0A1L7AG23_9PROT</name>
<evidence type="ECO:0000256" key="1">
    <source>
        <dbReference type="SAM" id="SignalP"/>
    </source>
</evidence>
<dbReference type="PANTHER" id="PTHR34512">
    <property type="entry name" value="CELL SURFACE PROTEIN"/>
    <property type="match status" value="1"/>
</dbReference>
<keyword evidence="1" id="KW-0732">Signal</keyword>
<gene>
    <name evidence="3" type="ORF">RGI145_11650</name>
</gene>
<dbReference type="Proteomes" id="UP000185494">
    <property type="component" value="Chromosome 1"/>
</dbReference>
<dbReference type="InterPro" id="IPR002372">
    <property type="entry name" value="PQQ_rpt_dom"/>
</dbReference>
<dbReference type="EMBL" id="CP015583">
    <property type="protein sequence ID" value="APT57660.1"/>
    <property type="molecule type" value="Genomic_DNA"/>
</dbReference>
<protein>
    <submittedName>
        <fullName evidence="3">Dehydrogenase</fullName>
    </submittedName>
</protein>
<dbReference type="KEGG" id="rgi:RGI145_11650"/>
<dbReference type="PANTHER" id="PTHR34512:SF30">
    <property type="entry name" value="OUTER MEMBRANE PROTEIN ASSEMBLY FACTOR BAMB"/>
    <property type="match status" value="1"/>
</dbReference>
<dbReference type="InterPro" id="IPR011047">
    <property type="entry name" value="Quinoprotein_ADH-like_sf"/>
</dbReference>
<dbReference type="STRING" id="257708.RGI145_11650"/>
<evidence type="ECO:0000313" key="4">
    <source>
        <dbReference type="Proteomes" id="UP000185494"/>
    </source>
</evidence>
<dbReference type="PROSITE" id="PS51257">
    <property type="entry name" value="PROKAR_LIPOPROTEIN"/>
    <property type="match status" value="1"/>
</dbReference>
<evidence type="ECO:0000313" key="3">
    <source>
        <dbReference type="EMBL" id="APT57660.1"/>
    </source>
</evidence>
<dbReference type="AlphaFoldDB" id="A0A1L7AG23"/>